<dbReference type="SMART" id="SM00248">
    <property type="entry name" value="ANK"/>
    <property type="match status" value="2"/>
</dbReference>
<comment type="caution">
    <text evidence="2">The sequence shown here is derived from an EMBL/GenBank/DDBJ whole genome shotgun (WGS) entry which is preliminary data.</text>
</comment>
<dbReference type="InterPro" id="IPR002110">
    <property type="entry name" value="Ankyrin_rpt"/>
</dbReference>
<dbReference type="PROSITE" id="PS50297">
    <property type="entry name" value="ANK_REP_REGION"/>
    <property type="match status" value="1"/>
</dbReference>
<organism evidence="2 3">
    <name type="scientific">Durusdinium trenchii</name>
    <dbReference type="NCBI Taxonomy" id="1381693"/>
    <lineage>
        <taxon>Eukaryota</taxon>
        <taxon>Sar</taxon>
        <taxon>Alveolata</taxon>
        <taxon>Dinophyceae</taxon>
        <taxon>Suessiales</taxon>
        <taxon>Symbiodiniaceae</taxon>
        <taxon>Durusdinium</taxon>
    </lineage>
</organism>
<evidence type="ECO:0000256" key="1">
    <source>
        <dbReference type="PROSITE-ProRule" id="PRU00023"/>
    </source>
</evidence>
<dbReference type="PROSITE" id="PS50088">
    <property type="entry name" value="ANK_REPEAT"/>
    <property type="match status" value="1"/>
</dbReference>
<gene>
    <name evidence="2" type="ORF">SCF082_LOCUS3095</name>
</gene>
<reference evidence="2 3" key="1">
    <citation type="submission" date="2024-02" db="EMBL/GenBank/DDBJ databases">
        <authorList>
            <person name="Chen Y."/>
            <person name="Shah S."/>
            <person name="Dougan E. K."/>
            <person name="Thang M."/>
            <person name="Chan C."/>
        </authorList>
    </citation>
    <scope>NUCLEOTIDE SEQUENCE [LARGE SCALE GENOMIC DNA]</scope>
</reference>
<evidence type="ECO:0000313" key="2">
    <source>
        <dbReference type="EMBL" id="CAK8992433.1"/>
    </source>
</evidence>
<name>A0ABP0HRT3_9DINO</name>
<protein>
    <submittedName>
        <fullName evidence="2">Ankyrin-3 (ANK-3) (Ankyrin-G)</fullName>
    </submittedName>
</protein>
<evidence type="ECO:0000313" key="3">
    <source>
        <dbReference type="Proteomes" id="UP001642464"/>
    </source>
</evidence>
<dbReference type="Proteomes" id="UP001642464">
    <property type="component" value="Unassembled WGS sequence"/>
</dbReference>
<dbReference type="InterPro" id="IPR036770">
    <property type="entry name" value="Ankyrin_rpt-contain_sf"/>
</dbReference>
<dbReference type="SUPFAM" id="SSF48403">
    <property type="entry name" value="Ankyrin repeat"/>
    <property type="match status" value="1"/>
</dbReference>
<feature type="repeat" description="ANK" evidence="1">
    <location>
        <begin position="301"/>
        <end position="333"/>
    </location>
</feature>
<proteinExistence type="predicted"/>
<keyword evidence="3" id="KW-1185">Reference proteome</keyword>
<dbReference type="Pfam" id="PF00023">
    <property type="entry name" value="Ank"/>
    <property type="match status" value="1"/>
</dbReference>
<dbReference type="Gene3D" id="1.25.40.20">
    <property type="entry name" value="Ankyrin repeat-containing domain"/>
    <property type="match status" value="1"/>
</dbReference>
<sequence length="405" mass="44940">MFLAFVILATAEAEPPWLGRFRKESTLPSAGSLAVPSETGLDLAELVQKESDLWQLPELPEVQKRLDFDGAQLNTCNLEEADAFWETHPFRKTTKTRQQIQAMRAIKEFKRLLPHLPLILVGDSLLGWRRGCFLSPRANRPVEVATFGSWVDDYGLDNLEEALQAEGHQLDQSECLQGPLMAGCRLRAKLKDSSSGATATIRLGMLLSPPPAAQLQRGAGWPNIQDSFLVASRRAATAVSAVFWKPEVEILDDMPGWHEEAQPETGALKPRRAKRLQARHSRLMAFMRKYHFTDVASPGLTDAYPIHFAASLGDARVLRALMMAGADPEQKTTKGYTPLDYAREAEVDGSHDMVIDLLENKVKIVTMRGFCDMVAGTREVLFGDIVRQVTSDSAIDSNESIIESK</sequence>
<keyword evidence="1" id="KW-0040">ANK repeat</keyword>
<dbReference type="EMBL" id="CAXAMM010001558">
    <property type="protein sequence ID" value="CAK8992433.1"/>
    <property type="molecule type" value="Genomic_DNA"/>
</dbReference>
<accession>A0ABP0HRT3</accession>